<dbReference type="EMBL" id="FN649732">
    <property type="protein sequence ID" value="CBN73955.1"/>
    <property type="molecule type" value="Genomic_DNA"/>
</dbReference>
<feature type="repeat" description="ANK" evidence="3">
    <location>
        <begin position="371"/>
        <end position="403"/>
    </location>
</feature>
<dbReference type="eggNOG" id="KOG4177">
    <property type="taxonomic scope" value="Eukaryota"/>
</dbReference>
<dbReference type="Pfam" id="PF12796">
    <property type="entry name" value="Ank_2"/>
    <property type="match status" value="4"/>
</dbReference>
<evidence type="ECO:0000313" key="5">
    <source>
        <dbReference type="Proteomes" id="UP000002630"/>
    </source>
</evidence>
<feature type="repeat" description="ANK" evidence="3">
    <location>
        <begin position="99"/>
        <end position="131"/>
    </location>
</feature>
<feature type="repeat" description="ANK" evidence="3">
    <location>
        <begin position="504"/>
        <end position="543"/>
    </location>
</feature>
<dbReference type="PRINTS" id="PR01415">
    <property type="entry name" value="ANKYRIN"/>
</dbReference>
<dbReference type="InterPro" id="IPR002110">
    <property type="entry name" value="Ankyrin_rpt"/>
</dbReference>
<feature type="repeat" description="ANK" evidence="3">
    <location>
        <begin position="306"/>
        <end position="331"/>
    </location>
</feature>
<evidence type="ECO:0000313" key="4">
    <source>
        <dbReference type="EMBL" id="CBN73955.1"/>
    </source>
</evidence>
<dbReference type="SUPFAM" id="SSF48403">
    <property type="entry name" value="Ankyrin repeat"/>
    <property type="match status" value="2"/>
</dbReference>
<dbReference type="AlphaFoldDB" id="D8LTQ8"/>
<dbReference type="Gene3D" id="1.25.40.20">
    <property type="entry name" value="Ankyrin repeat-containing domain"/>
    <property type="match status" value="5"/>
</dbReference>
<name>D8LTQ8_ECTSI</name>
<organism evidence="4 5">
    <name type="scientific">Ectocarpus siliculosus</name>
    <name type="common">Brown alga</name>
    <name type="synonym">Conferva siliculosa</name>
    <dbReference type="NCBI Taxonomy" id="2880"/>
    <lineage>
        <taxon>Eukaryota</taxon>
        <taxon>Sar</taxon>
        <taxon>Stramenopiles</taxon>
        <taxon>Ochrophyta</taxon>
        <taxon>PX clade</taxon>
        <taxon>Phaeophyceae</taxon>
        <taxon>Ectocarpales</taxon>
        <taxon>Ectocarpaceae</taxon>
        <taxon>Ectocarpus</taxon>
    </lineage>
</organism>
<reference evidence="4 5" key="1">
    <citation type="journal article" date="2010" name="Nature">
        <title>The Ectocarpus genome and the independent evolution of multicellularity in brown algae.</title>
        <authorList>
            <person name="Cock J.M."/>
            <person name="Sterck L."/>
            <person name="Rouze P."/>
            <person name="Scornet D."/>
            <person name="Allen A.E."/>
            <person name="Amoutzias G."/>
            <person name="Anthouard V."/>
            <person name="Artiguenave F."/>
            <person name="Aury J.M."/>
            <person name="Badger J.H."/>
            <person name="Beszteri B."/>
            <person name="Billiau K."/>
            <person name="Bonnet E."/>
            <person name="Bothwell J.H."/>
            <person name="Bowler C."/>
            <person name="Boyen C."/>
            <person name="Brownlee C."/>
            <person name="Carrano C.J."/>
            <person name="Charrier B."/>
            <person name="Cho G.Y."/>
            <person name="Coelho S.M."/>
            <person name="Collen J."/>
            <person name="Corre E."/>
            <person name="Da Silva C."/>
            <person name="Delage L."/>
            <person name="Delaroque N."/>
            <person name="Dittami S.M."/>
            <person name="Doulbeau S."/>
            <person name="Elias M."/>
            <person name="Farnham G."/>
            <person name="Gachon C.M."/>
            <person name="Gschloessl B."/>
            <person name="Heesch S."/>
            <person name="Jabbari K."/>
            <person name="Jubin C."/>
            <person name="Kawai H."/>
            <person name="Kimura K."/>
            <person name="Kloareg B."/>
            <person name="Kupper F.C."/>
            <person name="Lang D."/>
            <person name="Le Bail A."/>
            <person name="Leblanc C."/>
            <person name="Lerouge P."/>
            <person name="Lohr M."/>
            <person name="Lopez P.J."/>
            <person name="Martens C."/>
            <person name="Maumus F."/>
            <person name="Michel G."/>
            <person name="Miranda-Saavedra D."/>
            <person name="Morales J."/>
            <person name="Moreau H."/>
            <person name="Motomura T."/>
            <person name="Nagasato C."/>
            <person name="Napoli C.A."/>
            <person name="Nelson D.R."/>
            <person name="Nyvall-Collen P."/>
            <person name="Peters A.F."/>
            <person name="Pommier C."/>
            <person name="Potin P."/>
            <person name="Poulain J."/>
            <person name="Quesneville H."/>
            <person name="Read B."/>
            <person name="Rensing S.A."/>
            <person name="Ritter A."/>
            <person name="Rousvoal S."/>
            <person name="Samanta M."/>
            <person name="Samson G."/>
            <person name="Schroeder D.C."/>
            <person name="Segurens B."/>
            <person name="Strittmatter M."/>
            <person name="Tonon T."/>
            <person name="Tregear J.W."/>
            <person name="Valentin K."/>
            <person name="von Dassow P."/>
            <person name="Yamagishi T."/>
            <person name="Van de Peer Y."/>
            <person name="Wincker P."/>
        </authorList>
    </citation>
    <scope>NUCLEOTIDE SEQUENCE [LARGE SCALE GENOMIC DNA]</scope>
    <source>
        <strain evidence="5">Ec32 / CCAP1310/4</strain>
    </source>
</reference>
<dbReference type="Pfam" id="PF00023">
    <property type="entry name" value="Ank"/>
    <property type="match status" value="2"/>
</dbReference>
<dbReference type="OMA" id="HYAVEYK"/>
<gene>
    <name evidence="4" type="ORF">Esi_0009_0101</name>
</gene>
<dbReference type="PROSITE" id="PS50297">
    <property type="entry name" value="ANK_REP_REGION"/>
    <property type="match status" value="10"/>
</dbReference>
<dbReference type="STRING" id="2880.D8LTQ8"/>
<feature type="repeat" description="ANK" evidence="3">
    <location>
        <begin position="233"/>
        <end position="265"/>
    </location>
</feature>
<dbReference type="InterPro" id="IPR036770">
    <property type="entry name" value="Ankyrin_rpt-contain_sf"/>
</dbReference>
<evidence type="ECO:0000256" key="1">
    <source>
        <dbReference type="ARBA" id="ARBA00022737"/>
    </source>
</evidence>
<proteinExistence type="predicted"/>
<dbReference type="PANTHER" id="PTHR24123:SF33">
    <property type="entry name" value="PROTEIN HOS4"/>
    <property type="match status" value="1"/>
</dbReference>
<accession>D8LTQ8</accession>
<dbReference type="OrthoDB" id="188462at2759"/>
<dbReference type="InParanoid" id="D8LTQ8"/>
<feature type="repeat" description="ANK" evidence="3">
    <location>
        <begin position="273"/>
        <end position="305"/>
    </location>
</feature>
<dbReference type="Proteomes" id="UP000002630">
    <property type="component" value="Linkage Group LG07"/>
</dbReference>
<dbReference type="EMBL" id="FN649137">
    <property type="protein sequence ID" value="CBN73955.1"/>
    <property type="molecule type" value="Genomic_DNA"/>
</dbReference>
<sequence length="640" mass="67735">MPDTAVLVSEEQRCMLDGMGEEILQLVSLQNELTAEVWGEWLQVPFERAAAYGEVELATMLLKAGAKGNGVAAAARNGHRRVVSELLQHGASVASKDRHGMEAIHIAACHGHDLVVRTLLIEGADPDSFDSNGRTPLYVACRHGKVAVARALLAAGANVSLRVLKEAKYAPLDVAAAQGHAEGMRLLVERGAVVTAVDSKGRTALHFAAECGQAAAIEYLAKTTADLNATDTDGHTPLLIAALRGREPAVDALCVAGADTSCRAMAYLCEERDSFAALDIASFYGNVSMMETLLKHGADPSTRSWRNLTALHKAAEGNEAEAIDVLIKAGAVISGPAGFDSPVHSAVEGCAADAIGALARHGADLDWHEEAGTTPLFRAVQWRYLEAVKALLAAGANPNISGNSETVLFASISSEISEIDWGVLLALLESGAKVNAANDDSDTPLHAAAKCDPWAVHALVRLGAKVVPDSNGRTPLHAACSFHNLETVAALLTHGPAINALDQNGNTPLHMAVGAEAGDNGGSKLELLEMLVAAGADQLAKNKDDDTPVSKALSLSRYDVENNDATFEQIHQYLVRSLWWRRGLLLACHARLEQEVGRNKVARVEEAGDAAADDFRGLVANLFSLRGGNEEIFRNILCFV</sequence>
<keyword evidence="2 3" id="KW-0040">ANK repeat</keyword>
<keyword evidence="1" id="KW-0677">Repeat</keyword>
<keyword evidence="5" id="KW-1185">Reference proteome</keyword>
<dbReference type="SMART" id="SM00248">
    <property type="entry name" value="ANK"/>
    <property type="match status" value="14"/>
</dbReference>
<dbReference type="PROSITE" id="PS50088">
    <property type="entry name" value="ANK_REPEAT"/>
    <property type="match status" value="10"/>
</dbReference>
<feature type="repeat" description="ANK" evidence="3">
    <location>
        <begin position="471"/>
        <end position="503"/>
    </location>
</feature>
<evidence type="ECO:0000256" key="2">
    <source>
        <dbReference type="ARBA" id="ARBA00023043"/>
    </source>
</evidence>
<dbReference type="PANTHER" id="PTHR24123">
    <property type="entry name" value="ANKYRIN REPEAT-CONTAINING"/>
    <property type="match status" value="1"/>
</dbReference>
<feature type="repeat" description="ANK" evidence="3">
    <location>
        <begin position="200"/>
        <end position="232"/>
    </location>
</feature>
<dbReference type="InterPro" id="IPR051165">
    <property type="entry name" value="Multifunctional_ANK_Repeat"/>
</dbReference>
<feature type="repeat" description="ANK" evidence="3">
    <location>
        <begin position="132"/>
        <end position="164"/>
    </location>
</feature>
<protein>
    <submittedName>
        <fullName evidence="4">Ankyrin repeat protein</fullName>
    </submittedName>
</protein>
<feature type="repeat" description="ANK" evidence="3">
    <location>
        <begin position="167"/>
        <end position="199"/>
    </location>
</feature>
<evidence type="ECO:0000256" key="3">
    <source>
        <dbReference type="PROSITE-ProRule" id="PRU00023"/>
    </source>
</evidence>